<dbReference type="InterPro" id="IPR011050">
    <property type="entry name" value="Pectin_lyase_fold/virulence"/>
</dbReference>
<dbReference type="SUPFAM" id="SSF51126">
    <property type="entry name" value="Pectin lyase-like"/>
    <property type="match status" value="1"/>
</dbReference>
<evidence type="ECO:0000313" key="1">
    <source>
        <dbReference type="EMBL" id="KAK2952855.1"/>
    </source>
</evidence>
<protein>
    <submittedName>
        <fullName evidence="1">Uncharacterized protein</fullName>
    </submittedName>
</protein>
<reference evidence="1 2" key="1">
    <citation type="journal article" date="2022" name="bioRxiv">
        <title>Genomics of Preaxostyla Flagellates Illuminates Evolutionary Transitions and the Path Towards Mitochondrial Loss.</title>
        <authorList>
            <person name="Novak L.V.F."/>
            <person name="Treitli S.C."/>
            <person name="Pyrih J."/>
            <person name="Halakuc P."/>
            <person name="Pipaliya S.V."/>
            <person name="Vacek V."/>
            <person name="Brzon O."/>
            <person name="Soukal P."/>
            <person name="Eme L."/>
            <person name="Dacks J.B."/>
            <person name="Karnkowska A."/>
            <person name="Elias M."/>
            <person name="Hampl V."/>
        </authorList>
    </citation>
    <scope>NUCLEOTIDE SEQUENCE [LARGE SCALE GENOMIC DNA]</scope>
    <source>
        <strain evidence="1">NAU3</strain>
        <tissue evidence="1">Gut</tissue>
    </source>
</reference>
<name>A0ABQ9XRH8_9EUKA</name>
<comment type="caution">
    <text evidence="1">The sequence shown here is derived from an EMBL/GenBank/DDBJ whole genome shotgun (WGS) entry which is preliminary data.</text>
</comment>
<accession>A0ABQ9XRH8</accession>
<organism evidence="1 2">
    <name type="scientific">Blattamonas nauphoetae</name>
    <dbReference type="NCBI Taxonomy" id="2049346"/>
    <lineage>
        <taxon>Eukaryota</taxon>
        <taxon>Metamonada</taxon>
        <taxon>Preaxostyla</taxon>
        <taxon>Oxymonadida</taxon>
        <taxon>Blattamonas</taxon>
    </lineage>
</organism>
<evidence type="ECO:0000313" key="2">
    <source>
        <dbReference type="Proteomes" id="UP001281761"/>
    </source>
</evidence>
<keyword evidence="2" id="KW-1185">Reference proteome</keyword>
<proteinExistence type="predicted"/>
<dbReference type="Proteomes" id="UP001281761">
    <property type="component" value="Unassembled WGS sequence"/>
</dbReference>
<dbReference type="EMBL" id="JARBJD010000098">
    <property type="protein sequence ID" value="KAK2952855.1"/>
    <property type="molecule type" value="Genomic_DNA"/>
</dbReference>
<gene>
    <name evidence="1" type="ORF">BLNAU_12176</name>
</gene>
<sequence>MESSVSVSIISCSHHSSTESSSLLPLVSGPRLSFRSTQTICNEEGDSAEFGVGPLSIIGNGLNMKSNHLVVGTSPLFDFGTWSGNDLHVGCSVSLSGSSLTNMTSTPISSRRPPSCSSLTQRLIEVSVSESTNHLCGTSGVSLDWAGSSLLSNCTFLSCTTNAAPEPIAEPILDPSEDVDLHTAESERITLSQDFKDETESNPVWIISCAFSDLSTVSDYRGAAILMEYLRADLTIKNSTFERCHAPSSGGAIYCRQNSDSSGDLEFYFSLFYCQFSNNTAFNGGHMQIIYYHPVTIAQCTFGNSRSTKGTPFKQNDPIQFIVYGECRFDNSTLSDNEGGRTGGVIISQYLSTGKVVLTDVLFEDNVCTDPRIAMRVTDWVFYFDYGIDNNEFFDCFSTSAQPHCGMHQITQKFPDLIGPSIISVGQTVQENGNGDGFEVVLSFEGMFTGTSRKYDVTLEDADGTRLVAEDVSFSKTAGTVAFALNNPSVHSFSSSTEYTIVEVKKSHSQTTTNEFAVGEVEEPDWAWWHHTLESRADSMICLSFTTPAGPTLTNIKADLNGSNLNEAIVSVTVDSVVSGSFMLTVFDPSDSPDNDLTIDHFVFSSPTAPASSSHTVVIRPSGVLSYGKTYTVKTLSSSTLIITHISPSFQIPSPLRAASASLNLEIPNQIILNITASGFPSSTPITLTIVEVDENSVPTGSPFALTGTPTTIGDSTHILETRVETAKLQHAKRFEITQCDITGRKTVLDGRIIFRVPAPPKLTRIDCSFATTSNTTIHLILGGTDLPLDETFLVSLDGFENPIEVTITNTTEGSSAELSLGWPETLRFDTNYTLLSVIHKSDSAFSIPSTHLTLETDTRPNPLILYATYSANSDPKFCGAVERPCSSVDVAWLIVEAYSAQRVSLVLIKKTLLASQMIVESGQDVIVKQDLLPPTLVIPSTASLDDSAGFVDVAGTLLLEKVNIDVQVNALSFVLFDVKGEELTMNSVQLSGIPSSSDVVDEIEGLCSWETGLIKLHSSTCSLTSCVLSSIEMGEIWMELSHLSLISTQILSNGMRFSSFPSAQQDVMCKSGNISILPSSSDTSEDRWISSTSECSVVLNGSELKSPHFVPLLGVPPGHSKSKRGLINTVNIP</sequence>